<dbReference type="SMART" id="SM00184">
    <property type="entry name" value="RING"/>
    <property type="match status" value="1"/>
</dbReference>
<dbReference type="Gene3D" id="4.10.1000.10">
    <property type="entry name" value="Zinc finger, CCCH-type"/>
    <property type="match status" value="1"/>
</dbReference>
<dbReference type="SUPFAM" id="SSF90229">
    <property type="entry name" value="CCCH zinc finger"/>
    <property type="match status" value="1"/>
</dbReference>
<name>A0A507CHH9_9FUNG</name>
<dbReference type="GO" id="GO:0005684">
    <property type="term" value="C:U2-type spliceosomal complex"/>
    <property type="evidence" value="ECO:0007669"/>
    <property type="project" value="TreeGrafter"/>
</dbReference>
<comment type="subcellular location">
    <subcellularLocation>
        <location evidence="6">Nucleus</location>
    </subcellularLocation>
</comment>
<gene>
    <name evidence="10" type="ORF">SmJEL517_g00541</name>
</gene>
<evidence type="ECO:0000259" key="8">
    <source>
        <dbReference type="PROSITE" id="PS50089"/>
    </source>
</evidence>
<dbReference type="GO" id="GO:0034247">
    <property type="term" value="P:snoRNA splicing"/>
    <property type="evidence" value="ECO:0007669"/>
    <property type="project" value="TreeGrafter"/>
</dbReference>
<feature type="compositionally biased region" description="Acidic residues" evidence="7">
    <location>
        <begin position="324"/>
        <end position="336"/>
    </location>
</feature>
<dbReference type="GO" id="GO:0006397">
    <property type="term" value="P:mRNA processing"/>
    <property type="evidence" value="ECO:0007669"/>
    <property type="project" value="UniProtKB-KW"/>
</dbReference>
<sequence length="336" mass="37507">MGDDTAPEAKVSFFKKSTTNKNIRKRKALDDEDQDQSKQRKPLPFIDEDTVIIQKKAASSATLSGLTTSTVVKRQDVTASNVFDTKTTFAASGTAASVADSGATRTIDIDGADDVLTGEDAESLDPSTYKGLSKYTEYVNKRVSKTTQSNASSIRAGPLRGPTNVRISSRFDYQPDICKDYKETGYCGYGDSCKFMHDRGDYKSGWQLEAEWDTKQKAEKARREMTFNDGPDVEVAIEEDDELPIACFICRKEFRDPIVTKCKHYFCENCAFKHHKTSPKCFICGSATGGLFTIVKADIRAKIAARRSKMLEREAEVKAANKDMEEEMKEEDEQDE</sequence>
<dbReference type="FunFam" id="4.10.1000.10:FF:000014">
    <property type="entry name" value="Zinc finger CCCH domain-containing protein 1"/>
    <property type="match status" value="1"/>
</dbReference>
<feature type="domain" description="RING-type" evidence="8">
    <location>
        <begin position="247"/>
        <end position="284"/>
    </location>
</feature>
<proteinExistence type="inferred from homology"/>
<dbReference type="PROSITE" id="PS50103">
    <property type="entry name" value="ZF_C3H1"/>
    <property type="match status" value="1"/>
</dbReference>
<keyword evidence="6" id="KW-0507">mRNA processing</keyword>
<dbReference type="EMBL" id="QEAO01000002">
    <property type="protein sequence ID" value="TPX37494.1"/>
    <property type="molecule type" value="Genomic_DNA"/>
</dbReference>
<dbReference type="GO" id="GO:0003677">
    <property type="term" value="F:DNA binding"/>
    <property type="evidence" value="ECO:0007669"/>
    <property type="project" value="UniProtKB-UniRule"/>
</dbReference>
<dbReference type="InterPro" id="IPR000571">
    <property type="entry name" value="Znf_CCCH"/>
</dbReference>
<dbReference type="InterPro" id="IPR036855">
    <property type="entry name" value="Znf_CCCH_sf"/>
</dbReference>
<feature type="zinc finger region" description="C3H1-type" evidence="5">
    <location>
        <begin position="172"/>
        <end position="200"/>
    </location>
</feature>
<dbReference type="InterPro" id="IPR001841">
    <property type="entry name" value="Znf_RING"/>
</dbReference>
<keyword evidence="2 5" id="KW-0479">Metal-binding</keyword>
<keyword evidence="6" id="KW-0539">Nucleus</keyword>
<dbReference type="Pfam" id="PF13920">
    <property type="entry name" value="zf-C3HC4_3"/>
    <property type="match status" value="1"/>
</dbReference>
<dbReference type="PANTHER" id="PTHR12930">
    <property type="entry name" value="ZINC FINGER PROTEIN 183"/>
    <property type="match status" value="1"/>
</dbReference>
<feature type="domain" description="C3H1-type" evidence="9">
    <location>
        <begin position="172"/>
        <end position="200"/>
    </location>
</feature>
<evidence type="ECO:0000256" key="2">
    <source>
        <dbReference type="ARBA" id="ARBA00022723"/>
    </source>
</evidence>
<protein>
    <recommendedName>
        <fullName evidence="6">Pre-mRNA-splicing factor CWC24</fullName>
    </recommendedName>
</protein>
<dbReference type="PROSITE" id="PS50089">
    <property type="entry name" value="ZF_RING_2"/>
    <property type="match status" value="1"/>
</dbReference>
<comment type="similarity">
    <text evidence="1 6">Belongs to the CWC24 family.</text>
</comment>
<keyword evidence="3 5" id="KW-0863">Zinc-finger</keyword>
<dbReference type="AlphaFoldDB" id="A0A507CHH9"/>
<comment type="caution">
    <text evidence="10">The sequence shown here is derived from an EMBL/GenBank/DDBJ whole genome shotgun (WGS) entry which is preliminary data.</text>
</comment>
<dbReference type="PANTHER" id="PTHR12930:SF0">
    <property type="entry name" value="RING FINGER PROTEIN 113B"/>
    <property type="match status" value="1"/>
</dbReference>
<comment type="subunit">
    <text evidence="6">Associated with the spliceosome.</text>
</comment>
<dbReference type="GO" id="GO:0008270">
    <property type="term" value="F:zinc ion binding"/>
    <property type="evidence" value="ECO:0007669"/>
    <property type="project" value="UniProtKB-KW"/>
</dbReference>
<dbReference type="OrthoDB" id="25761at2759"/>
<feature type="region of interest" description="Disordered" evidence="7">
    <location>
        <begin position="23"/>
        <end position="45"/>
    </location>
</feature>
<evidence type="ECO:0000256" key="1">
    <source>
        <dbReference type="ARBA" id="ARBA00009161"/>
    </source>
</evidence>
<evidence type="ECO:0000313" key="11">
    <source>
        <dbReference type="Proteomes" id="UP000319731"/>
    </source>
</evidence>
<evidence type="ECO:0000256" key="5">
    <source>
        <dbReference type="PROSITE-ProRule" id="PRU00723"/>
    </source>
</evidence>
<keyword evidence="6" id="KW-0747">Spliceosome</keyword>
<dbReference type="CDD" id="cd16539">
    <property type="entry name" value="RING-HC_RNF113A_B"/>
    <property type="match status" value="1"/>
</dbReference>
<comment type="function">
    <text evidence="6">Involved in pre-mRNA splicing.</text>
</comment>
<evidence type="ECO:0000256" key="3">
    <source>
        <dbReference type="ARBA" id="ARBA00022771"/>
    </source>
</evidence>
<dbReference type="Proteomes" id="UP000319731">
    <property type="component" value="Unassembled WGS sequence"/>
</dbReference>
<evidence type="ECO:0000256" key="6">
    <source>
        <dbReference type="RuleBase" id="RU367110"/>
    </source>
</evidence>
<organism evidence="10 11">
    <name type="scientific">Synchytrium microbalum</name>
    <dbReference type="NCBI Taxonomy" id="1806994"/>
    <lineage>
        <taxon>Eukaryota</taxon>
        <taxon>Fungi</taxon>
        <taxon>Fungi incertae sedis</taxon>
        <taxon>Chytridiomycota</taxon>
        <taxon>Chytridiomycota incertae sedis</taxon>
        <taxon>Chytridiomycetes</taxon>
        <taxon>Synchytriales</taxon>
        <taxon>Synchytriaceae</taxon>
        <taxon>Synchytrium</taxon>
    </lineage>
</organism>
<evidence type="ECO:0000256" key="7">
    <source>
        <dbReference type="SAM" id="MobiDB-lite"/>
    </source>
</evidence>
<dbReference type="InterPro" id="IPR017907">
    <property type="entry name" value="Znf_RING_CS"/>
</dbReference>
<dbReference type="GeneID" id="42001767"/>
<evidence type="ECO:0000259" key="9">
    <source>
        <dbReference type="PROSITE" id="PS50103"/>
    </source>
</evidence>
<accession>A0A507CHH9</accession>
<evidence type="ECO:0000256" key="4">
    <source>
        <dbReference type="ARBA" id="ARBA00022833"/>
    </source>
</evidence>
<feature type="compositionally biased region" description="Basic and acidic residues" evidence="7">
    <location>
        <begin position="313"/>
        <end position="323"/>
    </location>
</feature>
<keyword evidence="4 5" id="KW-0862">Zinc</keyword>
<dbReference type="InterPro" id="IPR013083">
    <property type="entry name" value="Znf_RING/FYVE/PHD"/>
</dbReference>
<dbReference type="STRING" id="1806994.A0A507CHH9"/>
<dbReference type="Gene3D" id="3.30.40.10">
    <property type="entry name" value="Zinc/RING finger domain, C3HC4 (zinc finger)"/>
    <property type="match status" value="1"/>
</dbReference>
<dbReference type="SMART" id="SM00356">
    <property type="entry name" value="ZnF_C3H1"/>
    <property type="match status" value="1"/>
</dbReference>
<dbReference type="Pfam" id="PF00642">
    <property type="entry name" value="zf-CCCH"/>
    <property type="match status" value="1"/>
</dbReference>
<dbReference type="SUPFAM" id="SSF57850">
    <property type="entry name" value="RING/U-box"/>
    <property type="match status" value="1"/>
</dbReference>
<reference evidence="10 11" key="1">
    <citation type="journal article" date="2019" name="Sci. Rep.">
        <title>Comparative genomics of chytrid fungi reveal insights into the obligate biotrophic and pathogenic lifestyle of Synchytrium endobioticum.</title>
        <authorList>
            <person name="van de Vossenberg B.T.L.H."/>
            <person name="Warris S."/>
            <person name="Nguyen H.D.T."/>
            <person name="van Gent-Pelzer M.P.E."/>
            <person name="Joly D.L."/>
            <person name="van de Geest H.C."/>
            <person name="Bonants P.J.M."/>
            <person name="Smith D.S."/>
            <person name="Levesque C.A."/>
            <person name="van der Lee T.A.J."/>
        </authorList>
    </citation>
    <scope>NUCLEOTIDE SEQUENCE [LARGE SCALE GENOMIC DNA]</scope>
    <source>
        <strain evidence="10 11">JEL517</strain>
    </source>
</reference>
<keyword evidence="6" id="KW-0508">mRNA splicing</keyword>
<dbReference type="InterPro" id="IPR039971">
    <property type="entry name" value="CWC24-like"/>
</dbReference>
<keyword evidence="6" id="KW-0238">DNA-binding</keyword>
<dbReference type="PROSITE" id="PS00518">
    <property type="entry name" value="ZF_RING_1"/>
    <property type="match status" value="1"/>
</dbReference>
<dbReference type="RefSeq" id="XP_031027405.1">
    <property type="nucleotide sequence ID" value="XM_031166470.1"/>
</dbReference>
<feature type="region of interest" description="Disordered" evidence="7">
    <location>
        <begin position="313"/>
        <end position="336"/>
    </location>
</feature>
<evidence type="ECO:0000313" key="10">
    <source>
        <dbReference type="EMBL" id="TPX37494.1"/>
    </source>
</evidence>
<keyword evidence="11" id="KW-1185">Reference proteome</keyword>